<feature type="region of interest" description="Disordered" evidence="1">
    <location>
        <begin position="1"/>
        <end position="271"/>
    </location>
</feature>
<feature type="compositionally biased region" description="Polar residues" evidence="1">
    <location>
        <begin position="15"/>
        <end position="29"/>
    </location>
</feature>
<evidence type="ECO:0000256" key="1">
    <source>
        <dbReference type="SAM" id="MobiDB-lite"/>
    </source>
</evidence>
<dbReference type="EMBL" id="ML000444">
    <property type="protein sequence ID" value="RKO84140.1"/>
    <property type="molecule type" value="Genomic_DNA"/>
</dbReference>
<name>A0A4P9W0Q8_9FUNG</name>
<dbReference type="Proteomes" id="UP000269721">
    <property type="component" value="Unassembled WGS sequence"/>
</dbReference>
<feature type="compositionally biased region" description="Polar residues" evidence="1">
    <location>
        <begin position="62"/>
        <end position="73"/>
    </location>
</feature>
<feature type="compositionally biased region" description="Low complexity" evidence="1">
    <location>
        <begin position="182"/>
        <end position="192"/>
    </location>
</feature>
<feature type="compositionally biased region" description="Low complexity" evidence="1">
    <location>
        <begin position="77"/>
        <end position="90"/>
    </location>
</feature>
<reference evidence="3" key="1">
    <citation type="journal article" date="2018" name="Nat. Microbiol.">
        <title>Leveraging single-cell genomics to expand the fungal tree of life.</title>
        <authorList>
            <person name="Ahrendt S.R."/>
            <person name="Quandt C.A."/>
            <person name="Ciobanu D."/>
            <person name="Clum A."/>
            <person name="Salamov A."/>
            <person name="Andreopoulos B."/>
            <person name="Cheng J.F."/>
            <person name="Woyke T."/>
            <person name="Pelin A."/>
            <person name="Henrissat B."/>
            <person name="Reynolds N.K."/>
            <person name="Benny G.L."/>
            <person name="Smith M.E."/>
            <person name="James T.Y."/>
            <person name="Grigoriev I.V."/>
        </authorList>
    </citation>
    <scope>NUCLEOTIDE SEQUENCE [LARGE SCALE GENOMIC DNA]</scope>
</reference>
<organism evidence="2 3">
    <name type="scientific">Blyttiomyces helicus</name>
    <dbReference type="NCBI Taxonomy" id="388810"/>
    <lineage>
        <taxon>Eukaryota</taxon>
        <taxon>Fungi</taxon>
        <taxon>Fungi incertae sedis</taxon>
        <taxon>Chytridiomycota</taxon>
        <taxon>Chytridiomycota incertae sedis</taxon>
        <taxon>Chytridiomycetes</taxon>
        <taxon>Chytridiomycetes incertae sedis</taxon>
        <taxon>Blyttiomyces</taxon>
    </lineage>
</organism>
<evidence type="ECO:0000313" key="3">
    <source>
        <dbReference type="Proteomes" id="UP000269721"/>
    </source>
</evidence>
<proteinExistence type="predicted"/>
<sequence>MIDSAPLQPSVRGVATSNDTTPSRSSSVLLTKVDQIDKVLSGIKKPMDVPDPDPSGPPSVSLISVDNLDNSTLFRGPSAPSLASLEAPAPNDDSSCAAEPSADPARRQEFASRDREDFPPLTPPRNAELAPRRYRLLPGRTRVLNSRSSRSSPCVGEPRGPKKKNKRGAAGASVAASKHDSAPSAPSLFASPHCEKTSALPASHSVAPLSAADATDSQVEAPAVITSATGTASSVGTAPSAPAEYPAPSRRETSRPPVLVSSAPVSASDPADALEKAAAGIASLTDAAPPKSAAPLGLGFFAPPDDVDTDPVAATVFVSELDADEI</sequence>
<keyword evidence="3" id="KW-1185">Reference proteome</keyword>
<protein>
    <submittedName>
        <fullName evidence="2">Uncharacterized protein</fullName>
    </submittedName>
</protein>
<gene>
    <name evidence="2" type="ORF">BDK51DRAFT_45391</name>
</gene>
<feature type="compositionally biased region" description="Polar residues" evidence="1">
    <location>
        <begin position="143"/>
        <end position="152"/>
    </location>
</feature>
<feature type="compositionally biased region" description="Low complexity" evidence="1">
    <location>
        <begin position="223"/>
        <end position="248"/>
    </location>
</feature>
<accession>A0A4P9W0Q8</accession>
<feature type="compositionally biased region" description="Basic and acidic residues" evidence="1">
    <location>
        <begin position="104"/>
        <end position="118"/>
    </location>
</feature>
<evidence type="ECO:0000313" key="2">
    <source>
        <dbReference type="EMBL" id="RKO84140.1"/>
    </source>
</evidence>
<feature type="compositionally biased region" description="Low complexity" evidence="1">
    <location>
        <begin position="256"/>
        <end position="271"/>
    </location>
</feature>
<dbReference type="AlphaFoldDB" id="A0A4P9W0Q8"/>